<dbReference type="Gene3D" id="3.30.1330.30">
    <property type="match status" value="1"/>
</dbReference>
<keyword evidence="6" id="KW-1185">Reference proteome</keyword>
<dbReference type="EMBL" id="CAOS01000003">
    <property type="protein sequence ID" value="CCO07265.1"/>
    <property type="molecule type" value="Genomic_DNA"/>
</dbReference>
<organism evidence="5 6">
    <name type="scientific">Desulforamulus hydrothermalis Lam5 = DSM 18033</name>
    <dbReference type="NCBI Taxonomy" id="1121428"/>
    <lineage>
        <taxon>Bacteria</taxon>
        <taxon>Bacillati</taxon>
        <taxon>Bacillota</taxon>
        <taxon>Clostridia</taxon>
        <taxon>Eubacteriales</taxon>
        <taxon>Peptococcaceae</taxon>
        <taxon>Desulforamulus</taxon>
    </lineage>
</organism>
<keyword evidence="2 5" id="KW-0489">Methyltransferase</keyword>
<reference evidence="5 6" key="1">
    <citation type="journal article" date="2013" name="Genome Announc.">
        <title>Genome Sequence of the Sulfate-Reducing Bacterium Desulfotomaculum hydrothermale Lam5(T).</title>
        <authorList>
            <person name="Amin O."/>
            <person name="Fardeau M.L."/>
            <person name="Valette O."/>
            <person name="Hirschler-Rea A."/>
            <person name="Barbe V."/>
            <person name="Medigue C."/>
            <person name="Vacherie B."/>
            <person name="Ollivier B."/>
            <person name="Bertin P.N."/>
            <person name="Dolla A."/>
        </authorList>
    </citation>
    <scope>NUCLEOTIDE SEQUENCE [LARGE SCALE GENOMIC DNA]</scope>
    <source>
        <strain evidence="6">Lam5 / DSM 18033</strain>
    </source>
</reference>
<evidence type="ECO:0000259" key="4">
    <source>
        <dbReference type="SMART" id="SM00967"/>
    </source>
</evidence>
<name>K8DXJ1_9FIRM</name>
<dbReference type="PANTHER" id="PTHR43191:SF2">
    <property type="entry name" value="RRNA METHYLTRANSFERASE 3, MITOCHONDRIAL"/>
    <property type="match status" value="1"/>
</dbReference>
<dbReference type="CDD" id="cd18095">
    <property type="entry name" value="SpoU-like_rRNA-MTase"/>
    <property type="match status" value="1"/>
</dbReference>
<dbReference type="InterPro" id="IPR029064">
    <property type="entry name" value="Ribosomal_eL30-like_sf"/>
</dbReference>
<keyword evidence="3 5" id="KW-0808">Transferase</keyword>
<dbReference type="STRING" id="1121428.DESHY_110209"/>
<dbReference type="EC" id="2.1.1.-" evidence="5"/>
<dbReference type="SUPFAM" id="SSF75217">
    <property type="entry name" value="alpha/beta knot"/>
    <property type="match status" value="1"/>
</dbReference>
<dbReference type="eggNOG" id="COG0566">
    <property type="taxonomic scope" value="Bacteria"/>
</dbReference>
<evidence type="ECO:0000313" key="6">
    <source>
        <dbReference type="Proteomes" id="UP000009315"/>
    </source>
</evidence>
<dbReference type="PANTHER" id="PTHR43191">
    <property type="entry name" value="RRNA METHYLTRANSFERASE 3"/>
    <property type="match status" value="1"/>
</dbReference>
<proteinExistence type="inferred from homology"/>
<dbReference type="InterPro" id="IPR053888">
    <property type="entry name" value="MRM3-like_sub_bind"/>
</dbReference>
<comment type="caution">
    <text evidence="5">The sequence shown here is derived from an EMBL/GenBank/DDBJ whole genome shotgun (WGS) entry which is preliminary data.</text>
</comment>
<comment type="similarity">
    <text evidence="1">Belongs to the class IV-like SAM-binding methyltransferase superfamily. RNA methyltransferase TrmH family.</text>
</comment>
<dbReference type="InterPro" id="IPR029026">
    <property type="entry name" value="tRNA_m1G_MTases_N"/>
</dbReference>
<dbReference type="InterPro" id="IPR051259">
    <property type="entry name" value="rRNA_Methyltransferase"/>
</dbReference>
<dbReference type="Pfam" id="PF22435">
    <property type="entry name" value="MRM3-like_sub_bind"/>
    <property type="match status" value="1"/>
</dbReference>
<evidence type="ECO:0000313" key="5">
    <source>
        <dbReference type="EMBL" id="CCO07265.1"/>
    </source>
</evidence>
<dbReference type="OrthoDB" id="9794400at2"/>
<dbReference type="InterPro" id="IPR001537">
    <property type="entry name" value="SpoU_MeTrfase"/>
</dbReference>
<dbReference type="GO" id="GO:0006396">
    <property type="term" value="P:RNA processing"/>
    <property type="evidence" value="ECO:0007669"/>
    <property type="project" value="InterPro"/>
</dbReference>
<protein>
    <submittedName>
        <fullName evidence="5">Uncharacterized tRNA/rRNA methyltransferase YsgA</fullName>
        <ecNumber evidence="5">2.1.1.-</ecNumber>
    </submittedName>
</protein>
<dbReference type="InterPro" id="IPR029028">
    <property type="entry name" value="Alpha/beta_knot_MTases"/>
</dbReference>
<feature type="domain" description="RNA 2-O ribose methyltransferase substrate binding" evidence="4">
    <location>
        <begin position="30"/>
        <end position="106"/>
    </location>
</feature>
<dbReference type="SUPFAM" id="SSF55315">
    <property type="entry name" value="L30e-like"/>
    <property type="match status" value="1"/>
</dbReference>
<dbReference type="GO" id="GO:0032259">
    <property type="term" value="P:methylation"/>
    <property type="evidence" value="ECO:0007669"/>
    <property type="project" value="UniProtKB-KW"/>
</dbReference>
<dbReference type="Proteomes" id="UP000009315">
    <property type="component" value="Unassembled WGS sequence"/>
</dbReference>
<dbReference type="SMART" id="SM00967">
    <property type="entry name" value="SpoU_sub_bind"/>
    <property type="match status" value="1"/>
</dbReference>
<evidence type="ECO:0000256" key="1">
    <source>
        <dbReference type="ARBA" id="ARBA00007228"/>
    </source>
</evidence>
<dbReference type="Pfam" id="PF00588">
    <property type="entry name" value="SpoU_methylase"/>
    <property type="match status" value="1"/>
</dbReference>
<dbReference type="InterPro" id="IPR013123">
    <property type="entry name" value="SpoU_subst-bd"/>
</dbReference>
<dbReference type="GO" id="GO:0008173">
    <property type="term" value="F:RNA methyltransferase activity"/>
    <property type="evidence" value="ECO:0007669"/>
    <property type="project" value="InterPro"/>
</dbReference>
<dbReference type="Gene3D" id="3.40.1280.10">
    <property type="match status" value="1"/>
</dbReference>
<gene>
    <name evidence="5" type="primary">ysgA</name>
    <name evidence="5" type="ORF">DESHY_110209</name>
</gene>
<dbReference type="AlphaFoldDB" id="K8DXJ1"/>
<dbReference type="GO" id="GO:0005737">
    <property type="term" value="C:cytoplasm"/>
    <property type="evidence" value="ECO:0007669"/>
    <property type="project" value="UniProtKB-ARBA"/>
</dbReference>
<evidence type="ECO:0000256" key="3">
    <source>
        <dbReference type="ARBA" id="ARBA00022679"/>
    </source>
</evidence>
<accession>K8DXJ1</accession>
<sequence>MMLTSAQNPKIKYIRKLSQRAFRQKEKKFVVEGIRLVEEALHSDWRTECFVYTAQAVQSPRGAHLLAKASQRGAQLFEVTESIMADLAATETPQGVLAVLWQPDYRLPDLLAAARPSLVVTVDGVQDPGNLGTIIRSADAAGADGVVLLKGTVDLYNPKTLRATMGSLFHLPVVTAADVKVTLDCLAAAGITLVVGDPAGGQPIFQADLTGPLALVVGNEGSGPQPAVYEYRHRKVTIPMPGQAESLNVAIATAIMLYEVVRQRT</sequence>
<evidence type="ECO:0000256" key="2">
    <source>
        <dbReference type="ARBA" id="ARBA00022603"/>
    </source>
</evidence>
<dbReference type="GO" id="GO:0003723">
    <property type="term" value="F:RNA binding"/>
    <property type="evidence" value="ECO:0007669"/>
    <property type="project" value="InterPro"/>
</dbReference>
<dbReference type="RefSeq" id="WP_008410087.1">
    <property type="nucleotide sequence ID" value="NZ_FQXF01000007.1"/>
</dbReference>